<dbReference type="AlphaFoldDB" id="Q4PN74"/>
<feature type="chain" id="PRO_5004241602" evidence="2">
    <location>
        <begin position="20"/>
        <end position="65"/>
    </location>
</feature>
<organism evidence="3">
    <name type="scientific">Ixodes scapularis</name>
    <name type="common">Black-legged tick</name>
    <name type="synonym">Deer tick</name>
    <dbReference type="NCBI Taxonomy" id="6945"/>
    <lineage>
        <taxon>Eukaryota</taxon>
        <taxon>Metazoa</taxon>
        <taxon>Ecdysozoa</taxon>
        <taxon>Arthropoda</taxon>
        <taxon>Chelicerata</taxon>
        <taxon>Arachnida</taxon>
        <taxon>Acari</taxon>
        <taxon>Parasitiformes</taxon>
        <taxon>Ixodida</taxon>
        <taxon>Ixodoidea</taxon>
        <taxon>Ixodidae</taxon>
        <taxon>Ixodinae</taxon>
        <taxon>Ixodes</taxon>
    </lineage>
</organism>
<feature type="compositionally biased region" description="Low complexity" evidence="1">
    <location>
        <begin position="31"/>
        <end position="42"/>
    </location>
</feature>
<evidence type="ECO:0000313" key="3">
    <source>
        <dbReference type="EMBL" id="AAY66536.1"/>
    </source>
</evidence>
<dbReference type="EMBL" id="DQ065899">
    <property type="protein sequence ID" value="AAY66536.1"/>
    <property type="molecule type" value="mRNA"/>
</dbReference>
<proteinExistence type="evidence at transcript level"/>
<name>Q4PN74_IXOSC</name>
<protein>
    <submittedName>
        <fullName evidence="3">Putative secreted salivary protein</fullName>
    </submittedName>
</protein>
<feature type="region of interest" description="Disordered" evidence="1">
    <location>
        <begin position="21"/>
        <end position="65"/>
    </location>
</feature>
<accession>Q4PN74</accession>
<reference evidence="3" key="2">
    <citation type="journal article" date="2006" name="Insect Biochem. Mol. Biol.">
        <title>An annotated catalog of salivary gland transcripts from Ixodes scapularis ticks.</title>
        <authorList>
            <person name="Ribeiro J.M."/>
            <person name="Alarcon-Chaidez F."/>
            <person name="Francischetti I.M."/>
            <person name="Mans B.J."/>
            <person name="Mather T.N."/>
            <person name="Valenzuela J.G."/>
            <person name="Wikel S.K."/>
        </authorList>
    </citation>
    <scope>NUCLEOTIDE SEQUENCE</scope>
    <source>
        <strain evidence="3">IS-18-24-clu7a</strain>
        <tissue evidence="3">Salivary glands</tissue>
    </source>
</reference>
<evidence type="ECO:0000256" key="2">
    <source>
        <dbReference type="SAM" id="SignalP"/>
    </source>
</evidence>
<reference evidence="3" key="1">
    <citation type="submission" date="2005-05" db="EMBL/GenBank/DDBJ databases">
        <authorList>
            <person name="Tseng H.-P."/>
            <person name="Hseu T.-H."/>
            <person name="Buhler D.R."/>
            <person name="Wang W.-D."/>
            <person name="Tsai H.-L."/>
            <person name="Hu C.-H."/>
        </authorList>
    </citation>
    <scope>NUCLEOTIDE SEQUENCE</scope>
    <source>
        <strain evidence="3">IS-18-24-clu7a</strain>
        <tissue evidence="3">Salivary glands</tissue>
    </source>
</reference>
<evidence type="ECO:0000256" key="1">
    <source>
        <dbReference type="SAM" id="MobiDB-lite"/>
    </source>
</evidence>
<sequence>MKATLLAICFLAALTFSMGETIGSSTPCPKAPGQPCGPGQNPQGPPSAPSNQPGRDPSAPGSSGK</sequence>
<feature type="signal peptide" evidence="2">
    <location>
        <begin position="1"/>
        <end position="19"/>
    </location>
</feature>
<keyword evidence="2" id="KW-0732">Signal</keyword>